<evidence type="ECO:0000259" key="9">
    <source>
        <dbReference type="Pfam" id="PF05690"/>
    </source>
</evidence>
<evidence type="ECO:0000256" key="4">
    <source>
        <dbReference type="ARBA" id="ARBA00022679"/>
    </source>
</evidence>
<keyword evidence="10" id="KW-0934">Plastid</keyword>
<protein>
    <recommendedName>
        <fullName evidence="3 8">Thiazole synthase</fullName>
        <ecNumber evidence="3 8">2.8.1.10</ecNumber>
    </recommendedName>
</protein>
<dbReference type="InterPro" id="IPR013785">
    <property type="entry name" value="Aldolase_TIM"/>
</dbReference>
<dbReference type="EC" id="2.8.1.10" evidence="3 8"/>
<evidence type="ECO:0000313" key="10">
    <source>
        <dbReference type="EMBL" id="ARO90741.1"/>
    </source>
</evidence>
<keyword evidence="5 8" id="KW-0784">Thiamine biosynthesis</keyword>
<feature type="active site" description="Schiff-base intermediate with DXP" evidence="8">
    <location>
        <position position="111"/>
    </location>
</feature>
<dbReference type="GeneID" id="32887571"/>
<evidence type="ECO:0000256" key="3">
    <source>
        <dbReference type="ARBA" id="ARBA00011960"/>
    </source>
</evidence>
<comment type="subcellular location">
    <subcellularLocation>
        <location evidence="8">Plastid</location>
        <location evidence="8">Chloroplast</location>
    </subcellularLocation>
</comment>
<feature type="binding site" evidence="8">
    <location>
        <position position="172"/>
    </location>
    <ligand>
        <name>1-deoxy-D-xylulose 5-phosphate</name>
        <dbReference type="ChEBI" id="CHEBI:57792"/>
    </ligand>
</feature>
<dbReference type="PANTHER" id="PTHR34266:SF2">
    <property type="entry name" value="THIAZOLE SYNTHASE"/>
    <property type="match status" value="1"/>
</dbReference>
<dbReference type="Gene3D" id="3.20.20.70">
    <property type="entry name" value="Aldolase class I"/>
    <property type="match status" value="1"/>
</dbReference>
<dbReference type="GO" id="GO:0009229">
    <property type="term" value="P:thiamine diphosphate biosynthetic process"/>
    <property type="evidence" value="ECO:0007669"/>
    <property type="project" value="UniProtKB-UniRule"/>
</dbReference>
<accession>A0A1Y9TM76</accession>
<evidence type="ECO:0000256" key="6">
    <source>
        <dbReference type="ARBA" id="ARBA00023270"/>
    </source>
</evidence>
<evidence type="ECO:0000256" key="2">
    <source>
        <dbReference type="ARBA" id="ARBA00004948"/>
    </source>
</evidence>
<evidence type="ECO:0000256" key="5">
    <source>
        <dbReference type="ARBA" id="ARBA00022977"/>
    </source>
</evidence>
<organism evidence="10">
    <name type="scientific">Bulboplastis apyrenoidosa</name>
    <dbReference type="NCBI Taxonomy" id="1070855"/>
    <lineage>
        <taxon>Eukaryota</taxon>
        <taxon>Rhodophyta</taxon>
        <taxon>Rhodellophyceae</taxon>
        <taxon>Dixoniellales</taxon>
        <taxon>Dixoniellaceae</taxon>
        <taxon>Bulboplastis</taxon>
    </lineage>
</organism>
<dbReference type="EMBL" id="KY709209">
    <property type="protein sequence ID" value="ARO90741.1"/>
    <property type="molecule type" value="Genomic_DNA"/>
</dbReference>
<comment type="function">
    <text evidence="1 8">Catalyzes the rearrangement of 1-deoxy-D-xylulose 5-phosphate (DXP) to produce the thiazole phosphate moiety of thiamine. Sulfur is provided by the thiocarboxylate moiety of the carrier protein ThiS. In vitro, sulfur can be provided by H(2)S.</text>
</comment>
<dbReference type="CDD" id="cd04728">
    <property type="entry name" value="ThiG"/>
    <property type="match status" value="1"/>
</dbReference>
<comment type="pathway">
    <text evidence="2 8">Cofactor biosynthesis; thiamine diphosphate biosynthesis.</text>
</comment>
<evidence type="ECO:0000256" key="1">
    <source>
        <dbReference type="ARBA" id="ARBA00002834"/>
    </source>
</evidence>
<dbReference type="GO" id="GO:0009507">
    <property type="term" value="C:chloroplast"/>
    <property type="evidence" value="ECO:0007669"/>
    <property type="project" value="UniProtKB-SubCell"/>
</dbReference>
<keyword evidence="4 8" id="KW-0808">Transferase</keyword>
<name>A0A1Y9TM76_9RHOD</name>
<comment type="subunit">
    <text evidence="8">Homotetramer. Forms heterodimers with either ThiH or ThiS.</text>
</comment>
<gene>
    <name evidence="8 10" type="primary">thiG</name>
</gene>
<feature type="binding site" evidence="8">
    <location>
        <begin position="198"/>
        <end position="199"/>
    </location>
    <ligand>
        <name>1-deoxy-D-xylulose 5-phosphate</name>
        <dbReference type="ChEBI" id="CHEBI:57792"/>
    </ligand>
</feature>
<dbReference type="RefSeq" id="YP_009370252.1">
    <property type="nucleotide sequence ID" value="NC_034787.1"/>
</dbReference>
<sequence>MSINFLNDTLIIADHKFSSRLMIGTGKYKTTSELKQCIVNSNCDIITVAIRRAQSTTKSIDNNWITDLDWQNKWLLPNTAGCKTAEEAIRVAILGRQFVKKLGQVNNNFVKLEVIPDSKNLLPDPIGTLKAAEYLITQGFDVLPYINADPILAKQLEELGCVTVMPLASPIGSGQGIKNLSNIQIIIDNANVPVVIDAGLGSASDVALAFELGADAVLVNTAIAKALIPEQMATAIKMATQAGRLSYLSGRMPISSNALASSPNTGIIN</sequence>
<comment type="catalytic activity">
    <reaction evidence="7 8">
        <text>[ThiS sulfur-carrier protein]-C-terminal-Gly-aminoethanethioate + 2-iminoacetate + 1-deoxy-D-xylulose 5-phosphate = [ThiS sulfur-carrier protein]-C-terminal Gly-Gly + 2-[(2R,5Z)-2-carboxy-4-methylthiazol-5(2H)-ylidene]ethyl phosphate + 2 H2O + H(+)</text>
        <dbReference type="Rhea" id="RHEA:26297"/>
        <dbReference type="Rhea" id="RHEA-COMP:12909"/>
        <dbReference type="Rhea" id="RHEA-COMP:19908"/>
        <dbReference type="ChEBI" id="CHEBI:15377"/>
        <dbReference type="ChEBI" id="CHEBI:15378"/>
        <dbReference type="ChEBI" id="CHEBI:57792"/>
        <dbReference type="ChEBI" id="CHEBI:62899"/>
        <dbReference type="ChEBI" id="CHEBI:77846"/>
        <dbReference type="ChEBI" id="CHEBI:90778"/>
        <dbReference type="ChEBI" id="CHEBI:232372"/>
        <dbReference type="EC" id="2.8.1.10"/>
    </reaction>
</comment>
<dbReference type="Pfam" id="PF05690">
    <property type="entry name" value="ThiG"/>
    <property type="match status" value="1"/>
</dbReference>
<dbReference type="UniPathway" id="UPA00060"/>
<dbReference type="InterPro" id="IPR008867">
    <property type="entry name" value="ThiG"/>
</dbReference>
<dbReference type="PANTHER" id="PTHR34266">
    <property type="entry name" value="THIAZOLE SYNTHASE"/>
    <property type="match status" value="1"/>
</dbReference>
<keyword evidence="10" id="KW-0150">Chloroplast</keyword>
<evidence type="ECO:0000256" key="8">
    <source>
        <dbReference type="HAMAP-Rule" id="MF_00443"/>
    </source>
</evidence>
<comment type="similarity">
    <text evidence="8">Belongs to the ThiG family.</text>
</comment>
<evidence type="ECO:0000256" key="7">
    <source>
        <dbReference type="ARBA" id="ARBA00049897"/>
    </source>
</evidence>
<reference evidence="10" key="1">
    <citation type="submission" date="2017-03" db="EMBL/GenBank/DDBJ databases">
        <title>The new red algal subphylum Proteorhodophytina comprises the largest and most divergent plastid genomes known.</title>
        <authorList>
            <person name="Munoz-Gomez S.A."/>
            <person name="Mejia-Franco F.G."/>
            <person name="Durnin K."/>
            <person name="Morgan C."/>
            <person name="Grisdale C.J."/>
            <person name="Archibald J.M."/>
            <person name="Slamovits C.H."/>
        </authorList>
    </citation>
    <scope>NUCLEOTIDE SEQUENCE</scope>
    <source>
        <strain evidence="10">NIES-2742</strain>
    </source>
</reference>
<keyword evidence="6 8" id="KW-0704">Schiff base</keyword>
<dbReference type="AlphaFoldDB" id="A0A1Y9TM76"/>
<geneLocation type="chloroplast" evidence="10"/>
<feature type="binding site" evidence="8">
    <location>
        <begin position="220"/>
        <end position="221"/>
    </location>
    <ligand>
        <name>1-deoxy-D-xylulose 5-phosphate</name>
        <dbReference type="ChEBI" id="CHEBI:57792"/>
    </ligand>
</feature>
<proteinExistence type="inferred from homology"/>
<feature type="domain" description="Thiazole synthase ThiG" evidence="9">
    <location>
        <begin position="12"/>
        <end position="263"/>
    </location>
</feature>
<dbReference type="HAMAP" id="MF_00443">
    <property type="entry name" value="ThiG"/>
    <property type="match status" value="1"/>
</dbReference>
<dbReference type="GO" id="GO:1990107">
    <property type="term" value="F:thiazole synthase activity"/>
    <property type="evidence" value="ECO:0007669"/>
    <property type="project" value="UniProtKB-EC"/>
</dbReference>
<dbReference type="InterPro" id="IPR033983">
    <property type="entry name" value="Thiazole_synthase_ThiG"/>
</dbReference>
<dbReference type="SUPFAM" id="SSF110399">
    <property type="entry name" value="ThiG-like"/>
    <property type="match status" value="1"/>
</dbReference>